<dbReference type="InterPro" id="IPR045247">
    <property type="entry name" value="Oye-like"/>
</dbReference>
<protein>
    <submittedName>
        <fullName evidence="1">Unnamed protein product</fullName>
    </submittedName>
</protein>
<dbReference type="SUPFAM" id="SSF51395">
    <property type="entry name" value="FMN-linked oxidoreductases"/>
    <property type="match status" value="1"/>
</dbReference>
<evidence type="ECO:0000313" key="1">
    <source>
        <dbReference type="EMBL" id="GMF36435.1"/>
    </source>
</evidence>
<accession>A0A9W7CN95</accession>
<dbReference type="OrthoDB" id="1663137at2759"/>
<dbReference type="Gene3D" id="3.20.20.70">
    <property type="entry name" value="Aldolase class I"/>
    <property type="match status" value="1"/>
</dbReference>
<dbReference type="EMBL" id="BSXT01000946">
    <property type="protein sequence ID" value="GMF36435.1"/>
    <property type="molecule type" value="Genomic_DNA"/>
</dbReference>
<dbReference type="GO" id="GO:0016491">
    <property type="term" value="F:oxidoreductase activity"/>
    <property type="evidence" value="ECO:0007669"/>
    <property type="project" value="InterPro"/>
</dbReference>
<sequence length="128" mass="14656">MFTYAFERLSEHGLAYLAMQYGFSFGYSPESRTLTVFDAKKSFKGTVMANNSYMRDTAEGVIRSGAADFVGFARLFISNPDLAERFQYDWPLNPVPDYKYFWNAAMGDKGYNTFEPYKPTDGKVEEQP</sequence>
<dbReference type="InterPro" id="IPR013785">
    <property type="entry name" value="Aldolase_TIM"/>
</dbReference>
<comment type="caution">
    <text evidence="1">The sequence shown here is derived from an EMBL/GenBank/DDBJ whole genome shotgun (WGS) entry which is preliminary data.</text>
</comment>
<proteinExistence type="predicted"/>
<gene>
    <name evidence="1" type="ORF">Pfra01_000992200</name>
</gene>
<organism evidence="1 2">
    <name type="scientific">Phytophthora fragariaefolia</name>
    <dbReference type="NCBI Taxonomy" id="1490495"/>
    <lineage>
        <taxon>Eukaryota</taxon>
        <taxon>Sar</taxon>
        <taxon>Stramenopiles</taxon>
        <taxon>Oomycota</taxon>
        <taxon>Peronosporomycetes</taxon>
        <taxon>Peronosporales</taxon>
        <taxon>Peronosporaceae</taxon>
        <taxon>Phytophthora</taxon>
    </lineage>
</organism>
<reference evidence="1" key="1">
    <citation type="submission" date="2023-04" db="EMBL/GenBank/DDBJ databases">
        <title>Phytophthora fragariaefolia NBRC 109709.</title>
        <authorList>
            <person name="Ichikawa N."/>
            <person name="Sato H."/>
            <person name="Tonouchi N."/>
        </authorList>
    </citation>
    <scope>NUCLEOTIDE SEQUENCE</scope>
    <source>
        <strain evidence="1">NBRC 109709</strain>
    </source>
</reference>
<dbReference type="Proteomes" id="UP001165121">
    <property type="component" value="Unassembled WGS sequence"/>
</dbReference>
<dbReference type="GO" id="GO:0010181">
    <property type="term" value="F:FMN binding"/>
    <property type="evidence" value="ECO:0007669"/>
    <property type="project" value="InterPro"/>
</dbReference>
<dbReference type="PANTHER" id="PTHR22893">
    <property type="entry name" value="NADH OXIDOREDUCTASE-RELATED"/>
    <property type="match status" value="1"/>
</dbReference>
<dbReference type="AlphaFoldDB" id="A0A9W7CN95"/>
<dbReference type="PANTHER" id="PTHR22893:SF91">
    <property type="entry name" value="NADPH DEHYDROGENASE 2-RELATED"/>
    <property type="match status" value="1"/>
</dbReference>
<name>A0A9W7CN95_9STRA</name>
<evidence type="ECO:0000313" key="2">
    <source>
        <dbReference type="Proteomes" id="UP001165121"/>
    </source>
</evidence>
<keyword evidence="2" id="KW-1185">Reference proteome</keyword>